<dbReference type="Proteomes" id="UP000219281">
    <property type="component" value="Unassembled WGS sequence"/>
</dbReference>
<protein>
    <submittedName>
        <fullName evidence="2">Protein phosphatase 2C</fullName>
    </submittedName>
</protein>
<dbReference type="RefSeq" id="WP_097128924.1">
    <property type="nucleotide sequence ID" value="NZ_OCMT01000001.1"/>
</dbReference>
<name>A0A285ZSQ3_9SPHI</name>
<reference evidence="3" key="1">
    <citation type="submission" date="2017-09" db="EMBL/GenBank/DDBJ databases">
        <authorList>
            <person name="Varghese N."/>
            <person name="Submissions S."/>
        </authorList>
    </citation>
    <scope>NUCLEOTIDE SEQUENCE [LARGE SCALE GENOMIC DNA]</scope>
    <source>
        <strain evidence="3">CGMCC 1.12803</strain>
    </source>
</reference>
<dbReference type="Pfam" id="PF13672">
    <property type="entry name" value="PP2C_2"/>
    <property type="match status" value="1"/>
</dbReference>
<evidence type="ECO:0000259" key="1">
    <source>
        <dbReference type="Pfam" id="PF13672"/>
    </source>
</evidence>
<dbReference type="SUPFAM" id="SSF81606">
    <property type="entry name" value="PP2C-like"/>
    <property type="match status" value="1"/>
</dbReference>
<dbReference type="Gene3D" id="3.60.40.10">
    <property type="entry name" value="PPM-type phosphatase domain"/>
    <property type="match status" value="1"/>
</dbReference>
<dbReference type="OrthoDB" id="963478at2"/>
<organism evidence="2 3">
    <name type="scientific">Pedobacter xixiisoli</name>
    <dbReference type="NCBI Taxonomy" id="1476464"/>
    <lineage>
        <taxon>Bacteria</taxon>
        <taxon>Pseudomonadati</taxon>
        <taxon>Bacteroidota</taxon>
        <taxon>Sphingobacteriia</taxon>
        <taxon>Sphingobacteriales</taxon>
        <taxon>Sphingobacteriaceae</taxon>
        <taxon>Pedobacter</taxon>
    </lineage>
</organism>
<evidence type="ECO:0000313" key="2">
    <source>
        <dbReference type="EMBL" id="SOD12682.1"/>
    </source>
</evidence>
<dbReference type="InterPro" id="IPR036457">
    <property type="entry name" value="PPM-type-like_dom_sf"/>
</dbReference>
<accession>A0A285ZSQ3</accession>
<proteinExistence type="predicted"/>
<dbReference type="InterPro" id="IPR001932">
    <property type="entry name" value="PPM-type_phosphatase-like_dom"/>
</dbReference>
<dbReference type="AlphaFoldDB" id="A0A285ZSQ3"/>
<keyword evidence="3" id="KW-1185">Reference proteome</keyword>
<evidence type="ECO:0000313" key="3">
    <source>
        <dbReference type="Proteomes" id="UP000219281"/>
    </source>
</evidence>
<dbReference type="EMBL" id="OCMT01000001">
    <property type="protein sequence ID" value="SOD12682.1"/>
    <property type="molecule type" value="Genomic_DNA"/>
</dbReference>
<feature type="domain" description="PPM-type phosphatase" evidence="1">
    <location>
        <begin position="193"/>
        <end position="422"/>
    </location>
</feature>
<gene>
    <name evidence="2" type="ORF">SAMN06297358_0793</name>
</gene>
<sequence>MDETDRYIRALLQQQGISIDENQSELFRAFVNTEANINSVKNIRLLQQNMTKDWKIIARRAEINALQLAFPNGIAGKPYQTKFDFKQYGLEDITSYGLSGFENTGLAYDANSKTISGTPKTSGDIAMLFSYNFEGEDENSPLNEKKVTIIINPDPKSLWKDIPSDTNDIYAKADNVAETASLLDFTLLAASKRGRSHANKGSFRDDDYAYAELQNGWGIVAISDGAGSAKFSRKGSLLACNAVVDYFTTHFSLENVALLDEAITIYQTDTSIRAKLLDIAGAHLSAAAKKAYATINDFALDANASVSDFHATLAFVLVKKFANGYAFLSFSVGDCPMALVNKSFEWVKPLNKLDVGEYGGGTRFITMEDIFTKENFEERFNFEFTTDLPYLVLMTDGIYDPKFEVEANLAKTEKWKLFFEDLEGNNSEGINALSKDADNQSNLSDWMDFWSPGNHDDRTLIVLS</sequence>